<organism evidence="1 2">
    <name type="scientific">Rhizobium loti</name>
    <name type="common">Mesorhizobium loti</name>
    <dbReference type="NCBI Taxonomy" id="381"/>
    <lineage>
        <taxon>Bacteria</taxon>
        <taxon>Pseudomonadati</taxon>
        <taxon>Pseudomonadota</taxon>
        <taxon>Alphaproteobacteria</taxon>
        <taxon>Hyphomicrobiales</taxon>
        <taxon>Phyllobacteriaceae</taxon>
        <taxon>Mesorhizobium</taxon>
    </lineage>
</organism>
<dbReference type="AlphaFoldDB" id="A0A6M7TYN3"/>
<protein>
    <submittedName>
        <fullName evidence="1">Uncharacterized protein</fullName>
    </submittedName>
</protein>
<name>A0A6M7TYN3_RHILI</name>
<accession>A0A6M7TYN3</accession>
<proteinExistence type="predicted"/>
<gene>
    <name evidence="1" type="ORF">A8145_22865</name>
</gene>
<dbReference type="Proteomes" id="UP000093737">
    <property type="component" value="Unassembled WGS sequence"/>
</dbReference>
<dbReference type="EMBL" id="LYTK01000021">
    <property type="protein sequence ID" value="OBQ60777.1"/>
    <property type="molecule type" value="Genomic_DNA"/>
</dbReference>
<comment type="caution">
    <text evidence="1">The sequence shown here is derived from an EMBL/GenBank/DDBJ whole genome shotgun (WGS) entry which is preliminary data.</text>
</comment>
<dbReference type="RefSeq" id="WP_056578631.1">
    <property type="nucleotide sequence ID" value="NZ_CP033334.1"/>
</dbReference>
<evidence type="ECO:0000313" key="1">
    <source>
        <dbReference type="EMBL" id="OBQ60777.1"/>
    </source>
</evidence>
<sequence>MRLRSVPLGVVVTLSLLVMVIALTATARSFAALQPSGVPAWLQAHVGDSDGQISAVVLERARALYLKKVAQGAVRNPCYFAMDATRPGDLGNGVLGRRYYVICEASQSFRAIASGHGGGKNLKGTADFSNGRRCSKNFGNAMDSELTAGGAYVTREAKTSFKGFYSTGAKQDAAFLRTFIQFDGEGEAANARQRVIGGHAAQVLRAMCMRKSPNSSYADHDGLVPFGKLVEYAGGRSNGCTSWSPADARQIIAMVKDNPTTLYIYPESRDIAAVAQAAKGHSPSGEAPYWNASCLKEIGAPKFWPQKTLEPMIAQYKKDHPAPPVQPLPMCKGP</sequence>
<evidence type="ECO:0000313" key="2">
    <source>
        <dbReference type="Proteomes" id="UP000093737"/>
    </source>
</evidence>
<reference evidence="1 2" key="1">
    <citation type="submission" date="2016-05" db="EMBL/GenBank/DDBJ databases">
        <authorList>
            <person name="Ramsay J.P."/>
        </authorList>
    </citation>
    <scope>NUCLEOTIDE SEQUENCE [LARGE SCALE GENOMIC DNA]</scope>
    <source>
        <strain evidence="1 2">NZP2042</strain>
    </source>
</reference>